<proteinExistence type="predicted"/>
<evidence type="ECO:0000313" key="2">
    <source>
        <dbReference type="Proteomes" id="UP000650467"/>
    </source>
</evidence>
<dbReference type="InterPro" id="IPR036322">
    <property type="entry name" value="WD40_repeat_dom_sf"/>
</dbReference>
<dbReference type="Proteomes" id="UP000650467">
    <property type="component" value="Unassembled WGS sequence"/>
</dbReference>
<keyword evidence="2" id="KW-1185">Reference proteome</keyword>
<dbReference type="InterPro" id="IPR053290">
    <property type="entry name" value="TSET_complex_member"/>
</dbReference>
<dbReference type="PANTHER" id="PTHR45521:SF2">
    <property type="entry name" value="TRANSDUCIN_WD40 REPEAT-LIKE SUPERFAMILY PROTEIN"/>
    <property type="match status" value="1"/>
</dbReference>
<dbReference type="InterPro" id="IPR011044">
    <property type="entry name" value="Quino_amine_DH_bsu"/>
</dbReference>
<dbReference type="EMBL" id="JAEHOC010000009">
    <property type="protein sequence ID" value="KAG2438819.1"/>
    <property type="molecule type" value="Genomic_DNA"/>
</dbReference>
<dbReference type="SUPFAM" id="SSF50978">
    <property type="entry name" value="WD40 repeat-like"/>
    <property type="match status" value="1"/>
</dbReference>
<dbReference type="OrthoDB" id="509637at2759"/>
<dbReference type="Gene3D" id="2.130.10.10">
    <property type="entry name" value="YVTN repeat-like/Quinoprotein amine dehydrogenase"/>
    <property type="match status" value="2"/>
</dbReference>
<organism evidence="1 2">
    <name type="scientific">Chlamydomonas incerta</name>
    <dbReference type="NCBI Taxonomy" id="51695"/>
    <lineage>
        <taxon>Eukaryota</taxon>
        <taxon>Viridiplantae</taxon>
        <taxon>Chlorophyta</taxon>
        <taxon>core chlorophytes</taxon>
        <taxon>Chlorophyceae</taxon>
        <taxon>CS clade</taxon>
        <taxon>Chlamydomonadales</taxon>
        <taxon>Chlamydomonadaceae</taxon>
        <taxon>Chlamydomonas</taxon>
    </lineage>
</organism>
<dbReference type="PANTHER" id="PTHR45521">
    <property type="entry name" value="TSET COMPLEX MEMBER TSTF"/>
    <property type="match status" value="1"/>
</dbReference>
<comment type="caution">
    <text evidence="1">The sequence shown here is derived from an EMBL/GenBank/DDBJ whole genome shotgun (WGS) entry which is preliminary data.</text>
</comment>
<accession>A0A835T4R0</accession>
<dbReference type="SUPFAM" id="SSF50969">
    <property type="entry name" value="YVTN repeat-like/Quinoprotein amine dehydrogenase"/>
    <property type="match status" value="1"/>
</dbReference>
<sequence>MLALKLFKPADDKVRQVEFHPVLPWIVSATKSNHVSVWDWRTRQVVWEAQLGGGDDELSSDAELARLHLRDAAFAPNPSLLHPIPHAGGPGGAKREPTGAVRDVKFLDSDVAQVQLSWEHSAVAGCGSPPPRAEDITALRGHRLLVVACENKVLVVDLASRRVIELGRGVFEGRSPTCVAFLFKAGLHTGGSLGGAGPSVSSQVSAAALLAAAGGSAGSGRGGGWLLDSPVLAVGCADGIVRCLQIFPVKPVVRLMSAHKTAVVAMAVMGVRGQRFETLAVGHQGGSVALFEPMGRAAGAAGGGGGAGGTGDAIGPRADVKAHDKELLPGSLVVVPVAEDPENTRCLLFSAGGDHRVCGLDMASLKETSKIKVDRAALTCMAHWPRGWVCSGVHSLLLGTEGGHVLLAHAGSGSVRQAADLADMVPAGTKKSPKVYGLAVHPTQPHVVAAATNTGVAVLVLAAPPQPLPVVPLPLASPAQALHDDGAAAMGTAFGGAGGGGCTYVTAMGPAVLCVTAATLPAAELADLPPNQVMGKLQVASDAPSGRALLTASSDGGYVAVAWPAARSYAVYRQGASAWQEVARGSGTSVAWHALQPIFAALEEAPPALGAGAPPPGKPNKDPKKAAAAAEAARVAAEAAARAAAATAAVRIKALGGVGGGSVVPHGLGGGGLDLGGDLPAYVQGGPLLAVTLRRPVAAEGAELAGGEGPAMVWYDWEGGRRLGPELAEPLLLAWDPSRSMVALAYPSQILVLRARPELAVVATLPVGGAESLEWSARQLFISTPTHILCALLAPAAPPLPDSAAAAAAGAPPAYSAAAPARLITLAGPGVPVAAAAMGAVVHEGLAPPPMMRPAGPLALLGPRDGCLWAVGLLGQPMALSLAHPGLRCCSLVAAGDLHGAVQLASRALAPELHDPLAALMLEMDGLRGAAAAATLPGITLATELRLRAGLRHWQQAVEAADALMAGFVRRPPPGQFRSAVAAAAFGSFGGGGGGGGYGGGGGGPALGDEFVDLSAAGGGKPANASAHPQDLDWTQPLRAASSSARAAATAAVAARPLAAAYTPTSAAAAAPAAAASSTAPLSPETVGLVLGLMDDLIRGGQHDVARHLARPLLGGAVGLGGEQLRRLTAIMAQVGMKTDLPALSHAVASGADTASRESAALLAALLCGHTAMAQDALRDGGAAALAALQARVYGLSGAADAMAAWRRQLLAAAPLGTAAALGRLDVSMPAAV</sequence>
<gene>
    <name evidence="1" type="ORF">HXX76_005360</name>
</gene>
<name>A0A835T4R0_CHLIN</name>
<protein>
    <submittedName>
        <fullName evidence="1">Uncharacterized protein</fullName>
    </submittedName>
</protein>
<evidence type="ECO:0000313" key="1">
    <source>
        <dbReference type="EMBL" id="KAG2438819.1"/>
    </source>
</evidence>
<dbReference type="InterPro" id="IPR015943">
    <property type="entry name" value="WD40/YVTN_repeat-like_dom_sf"/>
</dbReference>
<reference evidence="1" key="1">
    <citation type="journal article" date="2020" name="bioRxiv">
        <title>Comparative genomics of Chlamydomonas.</title>
        <authorList>
            <person name="Craig R.J."/>
            <person name="Hasan A.R."/>
            <person name="Ness R.W."/>
            <person name="Keightley P.D."/>
        </authorList>
    </citation>
    <scope>NUCLEOTIDE SEQUENCE</scope>
    <source>
        <strain evidence="1">SAG 7.73</strain>
    </source>
</reference>
<dbReference type="AlphaFoldDB" id="A0A835T4R0"/>